<feature type="region of interest" description="Disordered" evidence="1">
    <location>
        <begin position="1"/>
        <end position="25"/>
    </location>
</feature>
<dbReference type="Proteomes" id="UP001162483">
    <property type="component" value="Unassembled WGS sequence"/>
</dbReference>
<gene>
    <name evidence="2" type="ORF">SPARVUS_LOCUS4393520</name>
</gene>
<comment type="caution">
    <text evidence="2">The sequence shown here is derived from an EMBL/GenBank/DDBJ whole genome shotgun (WGS) entry which is preliminary data.</text>
</comment>
<proteinExistence type="predicted"/>
<accession>A0ABN9C729</accession>
<keyword evidence="3" id="KW-1185">Reference proteome</keyword>
<organism evidence="2 3">
    <name type="scientific">Staurois parvus</name>
    <dbReference type="NCBI Taxonomy" id="386267"/>
    <lineage>
        <taxon>Eukaryota</taxon>
        <taxon>Metazoa</taxon>
        <taxon>Chordata</taxon>
        <taxon>Craniata</taxon>
        <taxon>Vertebrata</taxon>
        <taxon>Euteleostomi</taxon>
        <taxon>Amphibia</taxon>
        <taxon>Batrachia</taxon>
        <taxon>Anura</taxon>
        <taxon>Neobatrachia</taxon>
        <taxon>Ranoidea</taxon>
        <taxon>Ranidae</taxon>
        <taxon>Staurois</taxon>
    </lineage>
</organism>
<evidence type="ECO:0000256" key="1">
    <source>
        <dbReference type="SAM" id="MobiDB-lite"/>
    </source>
</evidence>
<sequence>MEASGGIGREVEDTEWRPGKDWQRGVEDTEWRPLEGLAERGCSGGGRCVAGGWRCCGGWRACGRRCCGGWDAAEVGLSVRLVGGVAEAGGGGSGDWSVAEVVDVAEVGGVVMEGRD</sequence>
<dbReference type="EMBL" id="CATNWA010008132">
    <property type="protein sequence ID" value="CAI9555471.1"/>
    <property type="molecule type" value="Genomic_DNA"/>
</dbReference>
<protein>
    <submittedName>
        <fullName evidence="2">Uncharacterized protein</fullName>
    </submittedName>
</protein>
<reference evidence="2" key="1">
    <citation type="submission" date="2023-05" db="EMBL/GenBank/DDBJ databases">
        <authorList>
            <person name="Stuckert A."/>
        </authorList>
    </citation>
    <scope>NUCLEOTIDE SEQUENCE</scope>
</reference>
<evidence type="ECO:0000313" key="2">
    <source>
        <dbReference type="EMBL" id="CAI9555471.1"/>
    </source>
</evidence>
<feature type="compositionally biased region" description="Basic and acidic residues" evidence="1">
    <location>
        <begin position="9"/>
        <end position="25"/>
    </location>
</feature>
<evidence type="ECO:0000313" key="3">
    <source>
        <dbReference type="Proteomes" id="UP001162483"/>
    </source>
</evidence>
<name>A0ABN9C729_9NEOB</name>